<dbReference type="Proteomes" id="UP001302486">
    <property type="component" value="Chromosome"/>
</dbReference>
<protein>
    <submittedName>
        <fullName evidence="1">Uncharacterized protein</fullName>
    </submittedName>
</protein>
<sequence>MYLDKEGHSTDKKPSISGYGAFVNPSNKTAEYCSNKGYWQYNFTKYTTCGIINDVKFDKTKTMLLIQELLIAKPTQKIFIEPYLKKSLNLNNETKIRFHGCGAVRHDDHIHLQIK</sequence>
<dbReference type="RefSeq" id="WP_316982020.1">
    <property type="nucleotide sequence ID" value="NZ_CP136521.1"/>
</dbReference>
<evidence type="ECO:0000313" key="2">
    <source>
        <dbReference type="Proteomes" id="UP001302486"/>
    </source>
</evidence>
<proteinExistence type="predicted"/>
<gene>
    <name evidence="1" type="ORF">RNZ46_09780</name>
</gene>
<reference evidence="2" key="1">
    <citation type="submission" date="2024-06" db="EMBL/GenBank/DDBJ databases">
        <title>Hwangdonia haimaensis gen. nov., sp. nov., a member of the family Flavobacteriaceae isolated from the haima cold seep.</title>
        <authorList>
            <person name="Li J."/>
        </authorList>
    </citation>
    <scope>NUCLEOTIDE SEQUENCE [LARGE SCALE GENOMIC DNA]</scope>
    <source>
        <strain evidence="2">SCSIO 19198</strain>
    </source>
</reference>
<evidence type="ECO:0000313" key="1">
    <source>
        <dbReference type="EMBL" id="WOD42286.1"/>
    </source>
</evidence>
<dbReference type="InterPro" id="IPR009045">
    <property type="entry name" value="Zn_M74/Hedgehog-like"/>
</dbReference>
<dbReference type="KEGG" id="hws:RNZ46_09780"/>
<dbReference type="Gene3D" id="3.30.1380.10">
    <property type="match status" value="1"/>
</dbReference>
<name>A0AA97HNQ9_9FLAO</name>
<organism evidence="1 2">
    <name type="scientific">Hwangdonia lutea</name>
    <dbReference type="NCBI Taxonomy" id="3075823"/>
    <lineage>
        <taxon>Bacteria</taxon>
        <taxon>Pseudomonadati</taxon>
        <taxon>Bacteroidota</taxon>
        <taxon>Flavobacteriia</taxon>
        <taxon>Flavobacteriales</taxon>
        <taxon>Flavobacteriaceae</taxon>
        <taxon>Hwangdonia</taxon>
    </lineage>
</organism>
<dbReference type="AlphaFoldDB" id="A0AA97HNQ9"/>
<accession>A0AA97HNQ9</accession>
<keyword evidence="2" id="KW-1185">Reference proteome</keyword>
<dbReference type="EMBL" id="CP136521">
    <property type="protein sequence ID" value="WOD42286.1"/>
    <property type="molecule type" value="Genomic_DNA"/>
</dbReference>